<accession>A0A1S8T755</accession>
<protein>
    <submittedName>
        <fullName evidence="1">Uncharacterized protein</fullName>
    </submittedName>
</protein>
<dbReference type="EMBL" id="LZZM01000213">
    <property type="protein sequence ID" value="OOM73586.1"/>
    <property type="molecule type" value="Genomic_DNA"/>
</dbReference>
<reference evidence="1 2" key="1">
    <citation type="submission" date="2016-05" db="EMBL/GenBank/DDBJ databases">
        <title>Microbial solvent formation.</title>
        <authorList>
            <person name="Poehlein A."/>
            <person name="Montoya Solano J.D."/>
            <person name="Flitsch S."/>
            <person name="Krabben P."/>
            <person name="Duerre P."/>
            <person name="Daniel R."/>
        </authorList>
    </citation>
    <scope>NUCLEOTIDE SEQUENCE [LARGE SCALE GENOMIC DNA]</scope>
    <source>
        <strain evidence="1 2">DSM 2619</strain>
    </source>
</reference>
<sequence length="33" mass="4133">MLNMIMKIKTLQNIPKEFTIERKYEFVNNRIYL</sequence>
<comment type="caution">
    <text evidence="1">The sequence shown here is derived from an EMBL/GenBank/DDBJ whole genome shotgun (WGS) entry which is preliminary data.</text>
</comment>
<evidence type="ECO:0000313" key="1">
    <source>
        <dbReference type="EMBL" id="OOM73586.1"/>
    </source>
</evidence>
<dbReference type="AlphaFoldDB" id="A0A1S8T755"/>
<evidence type="ECO:0000313" key="2">
    <source>
        <dbReference type="Proteomes" id="UP000190890"/>
    </source>
</evidence>
<proteinExistence type="predicted"/>
<dbReference type="STRING" id="29367.CLPUN_44820"/>
<name>A0A1S8T755_9CLOT</name>
<dbReference type="Proteomes" id="UP000190890">
    <property type="component" value="Unassembled WGS sequence"/>
</dbReference>
<gene>
    <name evidence="1" type="ORF">CLPUN_44820</name>
</gene>
<keyword evidence="2" id="KW-1185">Reference proteome</keyword>
<organism evidence="1 2">
    <name type="scientific">Clostridium puniceum</name>
    <dbReference type="NCBI Taxonomy" id="29367"/>
    <lineage>
        <taxon>Bacteria</taxon>
        <taxon>Bacillati</taxon>
        <taxon>Bacillota</taxon>
        <taxon>Clostridia</taxon>
        <taxon>Eubacteriales</taxon>
        <taxon>Clostridiaceae</taxon>
        <taxon>Clostridium</taxon>
    </lineage>
</organism>